<dbReference type="EnsemblPlants" id="TuG1812S0001109400.01.T01">
    <property type="protein sequence ID" value="TuG1812S0001109400.01.T01"/>
    <property type="gene ID" value="TuG1812S0001109400.01"/>
</dbReference>
<reference evidence="2" key="2">
    <citation type="submission" date="2022-06" db="UniProtKB">
        <authorList>
            <consortium name="EnsemblPlants"/>
        </authorList>
    </citation>
    <scope>IDENTIFICATION</scope>
</reference>
<evidence type="ECO:0000313" key="3">
    <source>
        <dbReference type="Proteomes" id="UP000015106"/>
    </source>
</evidence>
<keyword evidence="3" id="KW-1185">Reference proteome</keyword>
<evidence type="ECO:0000313" key="2">
    <source>
        <dbReference type="EnsemblPlants" id="TuG1812S0001109400.01.T01"/>
    </source>
</evidence>
<feature type="compositionally biased region" description="Basic and acidic residues" evidence="1">
    <location>
        <begin position="32"/>
        <end position="48"/>
    </location>
</feature>
<sequence length="104" mass="11745">MQDELDGDAGLDKDDDDDMENMQHETDDDEHVEVRAGGKKDKTVPDAPHRRKSKNRQLRETRGCLPQRGAGLQRMLGRVLLARGLGQIPYLLGGVRRQLVDEQL</sequence>
<reference evidence="3" key="1">
    <citation type="journal article" date="2013" name="Nature">
        <title>Draft genome of the wheat A-genome progenitor Triticum urartu.</title>
        <authorList>
            <person name="Ling H.Q."/>
            <person name="Zhao S."/>
            <person name="Liu D."/>
            <person name="Wang J."/>
            <person name="Sun H."/>
            <person name="Zhang C."/>
            <person name="Fan H."/>
            <person name="Li D."/>
            <person name="Dong L."/>
            <person name="Tao Y."/>
            <person name="Gao C."/>
            <person name="Wu H."/>
            <person name="Li Y."/>
            <person name="Cui Y."/>
            <person name="Guo X."/>
            <person name="Zheng S."/>
            <person name="Wang B."/>
            <person name="Yu K."/>
            <person name="Liang Q."/>
            <person name="Yang W."/>
            <person name="Lou X."/>
            <person name="Chen J."/>
            <person name="Feng M."/>
            <person name="Jian J."/>
            <person name="Zhang X."/>
            <person name="Luo G."/>
            <person name="Jiang Y."/>
            <person name="Liu J."/>
            <person name="Wang Z."/>
            <person name="Sha Y."/>
            <person name="Zhang B."/>
            <person name="Wu H."/>
            <person name="Tang D."/>
            <person name="Shen Q."/>
            <person name="Xue P."/>
            <person name="Zou S."/>
            <person name="Wang X."/>
            <person name="Liu X."/>
            <person name="Wang F."/>
            <person name="Yang Y."/>
            <person name="An X."/>
            <person name="Dong Z."/>
            <person name="Zhang K."/>
            <person name="Zhang X."/>
            <person name="Luo M.C."/>
            <person name="Dvorak J."/>
            <person name="Tong Y."/>
            <person name="Wang J."/>
            <person name="Yang H."/>
            <person name="Li Z."/>
            <person name="Wang D."/>
            <person name="Zhang A."/>
            <person name="Wang J."/>
        </authorList>
    </citation>
    <scope>NUCLEOTIDE SEQUENCE</scope>
    <source>
        <strain evidence="3">cv. G1812</strain>
    </source>
</reference>
<dbReference type="AlphaFoldDB" id="A0A8R7VFV0"/>
<proteinExistence type="predicted"/>
<dbReference type="Gramene" id="TuG1812S0001109400.01.T01">
    <property type="protein sequence ID" value="TuG1812S0001109400.01.T01"/>
    <property type="gene ID" value="TuG1812S0001109400.01"/>
</dbReference>
<organism evidence="2 3">
    <name type="scientific">Triticum urartu</name>
    <name type="common">Red wild einkorn</name>
    <name type="synonym">Crithodium urartu</name>
    <dbReference type="NCBI Taxonomy" id="4572"/>
    <lineage>
        <taxon>Eukaryota</taxon>
        <taxon>Viridiplantae</taxon>
        <taxon>Streptophyta</taxon>
        <taxon>Embryophyta</taxon>
        <taxon>Tracheophyta</taxon>
        <taxon>Spermatophyta</taxon>
        <taxon>Magnoliopsida</taxon>
        <taxon>Liliopsida</taxon>
        <taxon>Poales</taxon>
        <taxon>Poaceae</taxon>
        <taxon>BOP clade</taxon>
        <taxon>Pooideae</taxon>
        <taxon>Triticodae</taxon>
        <taxon>Triticeae</taxon>
        <taxon>Triticinae</taxon>
        <taxon>Triticum</taxon>
    </lineage>
</organism>
<protein>
    <submittedName>
        <fullName evidence="2">Uncharacterized protein</fullName>
    </submittedName>
</protein>
<evidence type="ECO:0000256" key="1">
    <source>
        <dbReference type="SAM" id="MobiDB-lite"/>
    </source>
</evidence>
<dbReference type="Proteomes" id="UP000015106">
    <property type="component" value="Unassembled WGS sequence"/>
</dbReference>
<feature type="region of interest" description="Disordered" evidence="1">
    <location>
        <begin position="1"/>
        <end position="66"/>
    </location>
</feature>
<name>A0A8R7VFV0_TRIUA</name>
<accession>A0A8R7VFV0</accession>
<feature type="compositionally biased region" description="Acidic residues" evidence="1">
    <location>
        <begin position="1"/>
        <end position="31"/>
    </location>
</feature>